<evidence type="ECO:0000256" key="5">
    <source>
        <dbReference type="ARBA" id="ARBA00022490"/>
    </source>
</evidence>
<proteinExistence type="inferred from homology"/>
<dbReference type="InterPro" id="IPR019605">
    <property type="entry name" value="Misato_II_tubulin-like"/>
</dbReference>
<comment type="caution">
    <text evidence="10">The sequence shown here is derived from an EMBL/GenBank/DDBJ whole genome shotgun (WGS) entry which is preliminary data.</text>
</comment>
<dbReference type="PANTHER" id="PTHR13391:SF0">
    <property type="entry name" value="PROTEIN MISATO HOMOLOG 1"/>
    <property type="match status" value="1"/>
</dbReference>
<evidence type="ECO:0000259" key="8">
    <source>
        <dbReference type="Pfam" id="PF10644"/>
    </source>
</evidence>
<evidence type="ECO:0000259" key="9">
    <source>
        <dbReference type="Pfam" id="PF14881"/>
    </source>
</evidence>
<comment type="similarity">
    <text evidence="3">Belongs to the misato family.</text>
</comment>
<sequence length="583" mass="64962">MARAHREVLTLQLGHYANCVGTHWWNAQDAALCGDSQAKQRDPEICHDVMFRVGVSASGKETYTPRLILMDLKGSLNSLSQEGSMSLFADDKAEEKASQVDTWQGIVTTHQEEPYETNPFLQDLTKLEQGDRLNNTILTPRSSAEALSLSRPHGEASNTSRKVYRLEGHVRVWSDYLRLHLHPKTVLTVHQYQHEGSSDRLEAFSQGSSLLDDPTYLEELEDRLHFFVEECDNLQGFQVLCDFHNGFSGVGAKVAEILHDEYPGKGIFTFGTSPVVHAEKSPVKEVYRLLNRVLGTVALSNHSSLFCPLSLVGGLGRRPGPPPFFPHMLYDASLNYHSSAVLATALENLSIPYRLHQSLLTMGQLADGLNFSGRKVVTAWGSMPFPIQQSGSLAEALHNIQEKAPWQPLSCVQQAESQCFAQSVVLRGIRRESLSSFHHRGPYPPSMYQTQEELLEEFLHSLYPETLSASHVVHSPFQVRPPFPQFFSPDINQSGFLIEQAPNPPATVASIPVLTALQSSSVLQGTLHALHDEVSKLDVRRWASYFTSGLEQEDYLETLQELRTLAQCYKGSIGLTEVAEDSD</sequence>
<dbReference type="EMBL" id="JANPWB010000016">
    <property type="protein sequence ID" value="KAJ1080640.1"/>
    <property type="molecule type" value="Genomic_DNA"/>
</dbReference>
<dbReference type="SUPFAM" id="SSF52490">
    <property type="entry name" value="Tubulin nucleotide-binding domain-like"/>
    <property type="match status" value="1"/>
</dbReference>
<keyword evidence="6" id="KW-0496">Mitochondrion</keyword>
<feature type="domain" description="Misato Segment II tubulin-like" evidence="8">
    <location>
        <begin position="6"/>
        <end position="125"/>
    </location>
</feature>
<evidence type="ECO:0000256" key="6">
    <source>
        <dbReference type="ARBA" id="ARBA00023128"/>
    </source>
</evidence>
<dbReference type="PANTHER" id="PTHR13391">
    <property type="entry name" value="MITOCHONDRIAL DISTRIBUTION REGULATOR MISATO"/>
    <property type="match status" value="1"/>
</dbReference>
<feature type="domain" description="DML1/Misato tubulin" evidence="9">
    <location>
        <begin position="169"/>
        <end position="355"/>
    </location>
</feature>
<reference evidence="10" key="1">
    <citation type="journal article" date="2022" name="bioRxiv">
        <title>Sequencing and chromosome-scale assembly of the giantPleurodeles waltlgenome.</title>
        <authorList>
            <person name="Brown T."/>
            <person name="Elewa A."/>
            <person name="Iarovenko S."/>
            <person name="Subramanian E."/>
            <person name="Araus A.J."/>
            <person name="Petzold A."/>
            <person name="Susuki M."/>
            <person name="Suzuki K.-i.T."/>
            <person name="Hayashi T."/>
            <person name="Toyoda A."/>
            <person name="Oliveira C."/>
            <person name="Osipova E."/>
            <person name="Leigh N.D."/>
            <person name="Simon A."/>
            <person name="Yun M.H."/>
        </authorList>
    </citation>
    <scope>NUCLEOTIDE SEQUENCE</scope>
    <source>
        <strain evidence="10">20211129_DDA</strain>
        <tissue evidence="10">Liver</tissue>
    </source>
</reference>
<evidence type="ECO:0000256" key="3">
    <source>
        <dbReference type="ARBA" id="ARBA00008507"/>
    </source>
</evidence>
<dbReference type="AlphaFoldDB" id="A0AAV7KNU5"/>
<evidence type="ECO:0000256" key="7">
    <source>
        <dbReference type="ARBA" id="ARBA00045225"/>
    </source>
</evidence>
<keyword evidence="5" id="KW-0963">Cytoplasm</keyword>
<dbReference type="InterPro" id="IPR029209">
    <property type="entry name" value="DML1/Misato_tubulin"/>
</dbReference>
<evidence type="ECO:0000256" key="2">
    <source>
        <dbReference type="ARBA" id="ARBA00004496"/>
    </source>
</evidence>
<evidence type="ECO:0000256" key="4">
    <source>
        <dbReference type="ARBA" id="ARBA00017321"/>
    </source>
</evidence>
<comment type="subcellular location">
    <subcellularLocation>
        <location evidence="2">Cytoplasm</location>
    </subcellularLocation>
    <subcellularLocation>
        <location evidence="1">Mitochondrion</location>
    </subcellularLocation>
</comment>
<dbReference type="InterPro" id="IPR036525">
    <property type="entry name" value="Tubulin/FtsZ_GTPase_sf"/>
</dbReference>
<evidence type="ECO:0000256" key="1">
    <source>
        <dbReference type="ARBA" id="ARBA00004173"/>
    </source>
</evidence>
<protein>
    <recommendedName>
        <fullName evidence="4">Protein misato homolog 1</fullName>
    </recommendedName>
</protein>
<dbReference type="GO" id="GO:0007005">
    <property type="term" value="P:mitochondrion organization"/>
    <property type="evidence" value="ECO:0007669"/>
    <property type="project" value="InterPro"/>
</dbReference>
<dbReference type="Gene3D" id="3.40.50.1440">
    <property type="entry name" value="Tubulin/FtsZ, GTPase domain"/>
    <property type="match status" value="1"/>
</dbReference>
<dbReference type="Pfam" id="PF14881">
    <property type="entry name" value="Tubulin_3"/>
    <property type="match status" value="1"/>
</dbReference>
<comment type="function">
    <text evidence="7">Involved in the regulation of mitochondrial distribution and morphology. Required for mitochondrial fusion and mitochondrial network formation.</text>
</comment>
<dbReference type="InterPro" id="IPR049942">
    <property type="entry name" value="DML1/Misato"/>
</dbReference>
<dbReference type="Proteomes" id="UP001066276">
    <property type="component" value="Chromosome 12"/>
</dbReference>
<dbReference type="Pfam" id="PF10644">
    <property type="entry name" value="Misat_Tub_SegII"/>
    <property type="match status" value="1"/>
</dbReference>
<gene>
    <name evidence="10" type="ORF">NDU88_000834</name>
</gene>
<dbReference type="CDD" id="cd06060">
    <property type="entry name" value="misato"/>
    <property type="match status" value="1"/>
</dbReference>
<accession>A0AAV7KNU5</accession>
<keyword evidence="11" id="KW-1185">Reference proteome</keyword>
<evidence type="ECO:0000313" key="11">
    <source>
        <dbReference type="Proteomes" id="UP001066276"/>
    </source>
</evidence>
<dbReference type="GO" id="GO:0005739">
    <property type="term" value="C:mitochondrion"/>
    <property type="evidence" value="ECO:0007669"/>
    <property type="project" value="UniProtKB-SubCell"/>
</dbReference>
<organism evidence="10 11">
    <name type="scientific">Pleurodeles waltl</name>
    <name type="common">Iberian ribbed newt</name>
    <dbReference type="NCBI Taxonomy" id="8319"/>
    <lineage>
        <taxon>Eukaryota</taxon>
        <taxon>Metazoa</taxon>
        <taxon>Chordata</taxon>
        <taxon>Craniata</taxon>
        <taxon>Vertebrata</taxon>
        <taxon>Euteleostomi</taxon>
        <taxon>Amphibia</taxon>
        <taxon>Batrachia</taxon>
        <taxon>Caudata</taxon>
        <taxon>Salamandroidea</taxon>
        <taxon>Salamandridae</taxon>
        <taxon>Pleurodelinae</taxon>
        <taxon>Pleurodeles</taxon>
    </lineage>
</organism>
<evidence type="ECO:0000313" key="10">
    <source>
        <dbReference type="EMBL" id="KAJ1080640.1"/>
    </source>
</evidence>
<name>A0AAV7KNU5_PLEWA</name>